<dbReference type="EMBL" id="GEDV01011952">
    <property type="protein sequence ID" value="JAP76605.1"/>
    <property type="molecule type" value="Transcribed_RNA"/>
</dbReference>
<accession>A0A131YDP2</accession>
<sequence>MVRNQCEFDCFFAAFKKKIAKKSSSELHAILVLDEIQVRKEMSVNTKTMTNAVFVDPGEVASSSNALADHGLVLTFRAFGNS</sequence>
<evidence type="ECO:0000313" key="2">
    <source>
        <dbReference type="EMBL" id="JAP76605.1"/>
    </source>
</evidence>
<proteinExistence type="predicted"/>
<name>A0A131YDP2_RHIAP</name>
<dbReference type="InterPro" id="IPR048365">
    <property type="entry name" value="TNP-like_RNaseH_N"/>
</dbReference>
<reference evidence="2" key="1">
    <citation type="journal article" date="2016" name="Ticks Tick Borne Dis.">
        <title>De novo assembly and annotation of the salivary gland transcriptome of Rhipicephalus appendiculatus male and female ticks during blood feeding.</title>
        <authorList>
            <person name="de Castro M.H."/>
            <person name="de Klerk D."/>
            <person name="Pienaar R."/>
            <person name="Latif A.A."/>
            <person name="Rees D.J."/>
            <person name="Mans B.J."/>
        </authorList>
    </citation>
    <scope>NUCLEOTIDE SEQUENCE</scope>
    <source>
        <tissue evidence="2">Salivary glands</tissue>
    </source>
</reference>
<organism evidence="2">
    <name type="scientific">Rhipicephalus appendiculatus</name>
    <name type="common">Brown ear tick</name>
    <dbReference type="NCBI Taxonomy" id="34631"/>
    <lineage>
        <taxon>Eukaryota</taxon>
        <taxon>Metazoa</taxon>
        <taxon>Ecdysozoa</taxon>
        <taxon>Arthropoda</taxon>
        <taxon>Chelicerata</taxon>
        <taxon>Arachnida</taxon>
        <taxon>Acari</taxon>
        <taxon>Parasitiformes</taxon>
        <taxon>Ixodida</taxon>
        <taxon>Ixodoidea</taxon>
        <taxon>Ixodidae</taxon>
        <taxon>Rhipicephalinae</taxon>
        <taxon>Rhipicephalus</taxon>
        <taxon>Rhipicephalus</taxon>
    </lineage>
</organism>
<dbReference type="Pfam" id="PF21787">
    <property type="entry name" value="TNP-like_RNaseH_N"/>
    <property type="match status" value="1"/>
</dbReference>
<feature type="domain" description="Transposable element P transposase-like RNase H" evidence="1">
    <location>
        <begin position="11"/>
        <end position="79"/>
    </location>
</feature>
<dbReference type="AlphaFoldDB" id="A0A131YDP2"/>
<protein>
    <recommendedName>
        <fullName evidence="1">Transposable element P transposase-like RNase H domain-containing protein</fullName>
    </recommendedName>
</protein>
<evidence type="ECO:0000259" key="1">
    <source>
        <dbReference type="Pfam" id="PF21787"/>
    </source>
</evidence>